<comment type="similarity">
    <text evidence="1 7">Belongs to the N(4)/N(6)-methyltransferase family.</text>
</comment>
<evidence type="ECO:0000256" key="2">
    <source>
        <dbReference type="ARBA" id="ARBA00011900"/>
    </source>
</evidence>
<dbReference type="Pfam" id="PF02086">
    <property type="entry name" value="MethyltransfD12"/>
    <property type="match status" value="1"/>
</dbReference>
<protein>
    <recommendedName>
        <fullName evidence="2 7">Site-specific DNA-methyltransferase (adenine-specific)</fullName>
        <ecNumber evidence="2 7">2.1.1.72</ecNumber>
    </recommendedName>
</protein>
<evidence type="ECO:0000256" key="6">
    <source>
        <dbReference type="ARBA" id="ARBA00047942"/>
    </source>
</evidence>
<dbReference type="OrthoDB" id="9805629at2"/>
<gene>
    <name evidence="8" type="ORF">Tpal_1093</name>
</gene>
<dbReference type="GO" id="GO:0006298">
    <property type="term" value="P:mismatch repair"/>
    <property type="evidence" value="ECO:0007669"/>
    <property type="project" value="TreeGrafter"/>
</dbReference>
<comment type="catalytic activity">
    <reaction evidence="6 7">
        <text>a 2'-deoxyadenosine in DNA + S-adenosyl-L-methionine = an N(6)-methyl-2'-deoxyadenosine in DNA + S-adenosyl-L-homocysteine + H(+)</text>
        <dbReference type="Rhea" id="RHEA:15197"/>
        <dbReference type="Rhea" id="RHEA-COMP:12418"/>
        <dbReference type="Rhea" id="RHEA-COMP:12419"/>
        <dbReference type="ChEBI" id="CHEBI:15378"/>
        <dbReference type="ChEBI" id="CHEBI:57856"/>
        <dbReference type="ChEBI" id="CHEBI:59789"/>
        <dbReference type="ChEBI" id="CHEBI:90615"/>
        <dbReference type="ChEBI" id="CHEBI:90616"/>
        <dbReference type="EC" id="2.1.1.72"/>
    </reaction>
</comment>
<keyword evidence="4 7" id="KW-0808">Transferase</keyword>
<evidence type="ECO:0000313" key="9">
    <source>
        <dbReference type="Proteomes" id="UP000242754"/>
    </source>
</evidence>
<evidence type="ECO:0000313" key="8">
    <source>
        <dbReference type="EMBL" id="CZQ89107.1"/>
    </source>
</evidence>
<dbReference type="GO" id="GO:1904047">
    <property type="term" value="F:S-adenosyl-L-methionine binding"/>
    <property type="evidence" value="ECO:0007669"/>
    <property type="project" value="TreeGrafter"/>
</dbReference>
<dbReference type="AlphaFoldDB" id="A0A143YIE9"/>
<dbReference type="Gene3D" id="3.40.50.150">
    <property type="entry name" value="Vaccinia Virus protein VP39"/>
    <property type="match status" value="1"/>
</dbReference>
<dbReference type="EC" id="2.1.1.72" evidence="2 7"/>
<dbReference type="EMBL" id="FJNE01000003">
    <property type="protein sequence ID" value="CZQ89107.1"/>
    <property type="molecule type" value="Genomic_DNA"/>
</dbReference>
<evidence type="ECO:0000256" key="5">
    <source>
        <dbReference type="ARBA" id="ARBA00022691"/>
    </source>
</evidence>
<proteinExistence type="inferred from homology"/>
<dbReference type="PIRSF" id="PIRSF000398">
    <property type="entry name" value="M_m6A_EcoRV"/>
    <property type="match status" value="1"/>
</dbReference>
<dbReference type="PANTHER" id="PTHR30481:SF3">
    <property type="entry name" value="DNA ADENINE METHYLASE"/>
    <property type="match status" value="1"/>
</dbReference>
<keyword evidence="5 7" id="KW-0949">S-adenosyl-L-methionine</keyword>
<organism evidence="8 9">
    <name type="scientific">Trichococcus palustris</name>
    <dbReference type="NCBI Taxonomy" id="140314"/>
    <lineage>
        <taxon>Bacteria</taxon>
        <taxon>Bacillati</taxon>
        <taxon>Bacillota</taxon>
        <taxon>Bacilli</taxon>
        <taxon>Lactobacillales</taxon>
        <taxon>Carnobacteriaceae</taxon>
        <taxon>Trichococcus</taxon>
    </lineage>
</organism>
<dbReference type="PANTHER" id="PTHR30481">
    <property type="entry name" value="DNA ADENINE METHYLASE"/>
    <property type="match status" value="1"/>
</dbReference>
<dbReference type="SUPFAM" id="SSF53335">
    <property type="entry name" value="S-adenosyl-L-methionine-dependent methyltransferases"/>
    <property type="match status" value="1"/>
</dbReference>
<dbReference type="GO" id="GO:0009307">
    <property type="term" value="P:DNA restriction-modification system"/>
    <property type="evidence" value="ECO:0007669"/>
    <property type="project" value="InterPro"/>
</dbReference>
<accession>A0A143YIE9</accession>
<evidence type="ECO:0000256" key="7">
    <source>
        <dbReference type="RuleBase" id="RU361257"/>
    </source>
</evidence>
<keyword evidence="3 7" id="KW-0489">Methyltransferase</keyword>
<name>A0A143YIE9_9LACT</name>
<dbReference type="GO" id="GO:0043565">
    <property type="term" value="F:sequence-specific DNA binding"/>
    <property type="evidence" value="ECO:0007669"/>
    <property type="project" value="TreeGrafter"/>
</dbReference>
<evidence type="ECO:0000256" key="3">
    <source>
        <dbReference type="ARBA" id="ARBA00022603"/>
    </source>
</evidence>
<dbReference type="InterPro" id="IPR029063">
    <property type="entry name" value="SAM-dependent_MTases_sf"/>
</dbReference>
<dbReference type="NCBIfam" id="TIGR00571">
    <property type="entry name" value="dam"/>
    <property type="match status" value="1"/>
</dbReference>
<keyword evidence="9" id="KW-1185">Reference proteome</keyword>
<dbReference type="InterPro" id="IPR012263">
    <property type="entry name" value="M_m6A_EcoRV"/>
</dbReference>
<dbReference type="PRINTS" id="PR00505">
    <property type="entry name" value="D12N6MTFRASE"/>
</dbReference>
<reference evidence="8 9" key="1">
    <citation type="submission" date="2016-02" db="EMBL/GenBank/DDBJ databases">
        <authorList>
            <person name="Wen L."/>
            <person name="He K."/>
            <person name="Yang H."/>
        </authorList>
    </citation>
    <scope>NUCLEOTIDE SEQUENCE [LARGE SCALE GENOMIC DNA]</scope>
    <source>
        <strain evidence="8">Trichococcus palustris</strain>
    </source>
</reference>
<dbReference type="InterPro" id="IPR012327">
    <property type="entry name" value="MeTrfase_D12"/>
</dbReference>
<dbReference type="STRING" id="140314.SAMN04488076_1132"/>
<dbReference type="RefSeq" id="WP_087032347.1">
    <property type="nucleotide sequence ID" value="NZ_FJNE01000003.1"/>
</dbReference>
<dbReference type="GO" id="GO:0009007">
    <property type="term" value="F:site-specific DNA-methyltransferase (adenine-specific) activity"/>
    <property type="evidence" value="ECO:0007669"/>
    <property type="project" value="UniProtKB-UniRule"/>
</dbReference>
<dbReference type="InterPro" id="IPR023095">
    <property type="entry name" value="Ade_MeTrfase_dom_2"/>
</dbReference>
<dbReference type="PROSITE" id="PS00092">
    <property type="entry name" value="N6_MTASE"/>
    <property type="match status" value="1"/>
</dbReference>
<dbReference type="Proteomes" id="UP000242754">
    <property type="component" value="Unassembled WGS sequence"/>
</dbReference>
<evidence type="ECO:0000256" key="4">
    <source>
        <dbReference type="ARBA" id="ARBA00022679"/>
    </source>
</evidence>
<dbReference type="Gene3D" id="1.10.1020.10">
    <property type="entry name" value="Adenine-specific Methyltransferase, Domain 2"/>
    <property type="match status" value="1"/>
</dbReference>
<dbReference type="GO" id="GO:0032259">
    <property type="term" value="P:methylation"/>
    <property type="evidence" value="ECO:0007669"/>
    <property type="project" value="UniProtKB-KW"/>
</dbReference>
<dbReference type="InterPro" id="IPR002052">
    <property type="entry name" value="DNA_methylase_N6_adenine_CS"/>
</dbReference>
<evidence type="ECO:0000256" key="1">
    <source>
        <dbReference type="ARBA" id="ARBA00006594"/>
    </source>
</evidence>
<sequence length="331" mass="38351">MLPIMIEHVKVPPIKCQGIKTKLINFITTSIKWDGNGVWIEPFIGSGSVAFNVQPQKAILSDSNPHIIKFYQDIQNGTITPEIVKEYLTKQGVLLSKTDDTKESYYYEVRARFNDNPNSLDFLFLSRSCFNGMMRFNKKGGFNVPFCRKPNRFQKSLVTKIVNQIKWVKEIMEGKDWLFVVKDWKEVVQNAEPNDFLYLDPPYIGKNTDYFNQWSDQDADDLAMIAQLAPCGYALSMWAENSYRKNEYLLKWDGEMVTQDHFYHVGANIENRNSVSEALLIKNNYLYTGNMDDIPIRPRPEKKIVQNEIAGQLDLLDISISDEDDFLVRQL</sequence>